<dbReference type="EMBL" id="JARBDR010000903">
    <property type="protein sequence ID" value="KAJ8304039.1"/>
    <property type="molecule type" value="Genomic_DNA"/>
</dbReference>
<dbReference type="InterPro" id="IPR007110">
    <property type="entry name" value="Ig-like_dom"/>
</dbReference>
<dbReference type="InterPro" id="IPR036179">
    <property type="entry name" value="Ig-like_dom_sf"/>
</dbReference>
<keyword evidence="4" id="KW-1185">Reference proteome</keyword>
<organism evidence="3 4">
    <name type="scientific">Tegillarca granosa</name>
    <name type="common">Malaysian cockle</name>
    <name type="synonym">Anadara granosa</name>
    <dbReference type="NCBI Taxonomy" id="220873"/>
    <lineage>
        <taxon>Eukaryota</taxon>
        <taxon>Metazoa</taxon>
        <taxon>Spiralia</taxon>
        <taxon>Lophotrochozoa</taxon>
        <taxon>Mollusca</taxon>
        <taxon>Bivalvia</taxon>
        <taxon>Autobranchia</taxon>
        <taxon>Pteriomorphia</taxon>
        <taxon>Arcoida</taxon>
        <taxon>Arcoidea</taxon>
        <taxon>Arcidae</taxon>
        <taxon>Tegillarca</taxon>
    </lineage>
</organism>
<keyword evidence="1" id="KW-0472">Membrane</keyword>
<evidence type="ECO:0000259" key="2">
    <source>
        <dbReference type="PROSITE" id="PS50835"/>
    </source>
</evidence>
<feature type="domain" description="Ig-like" evidence="2">
    <location>
        <begin position="223"/>
        <end position="317"/>
    </location>
</feature>
<feature type="transmembrane region" description="Helical" evidence="1">
    <location>
        <begin position="7"/>
        <end position="26"/>
    </location>
</feature>
<protein>
    <recommendedName>
        <fullName evidence="2">Ig-like domain-containing protein</fullName>
    </recommendedName>
</protein>
<evidence type="ECO:0000313" key="3">
    <source>
        <dbReference type="EMBL" id="KAJ8304039.1"/>
    </source>
</evidence>
<evidence type="ECO:0000313" key="4">
    <source>
        <dbReference type="Proteomes" id="UP001217089"/>
    </source>
</evidence>
<reference evidence="3 4" key="1">
    <citation type="submission" date="2022-12" db="EMBL/GenBank/DDBJ databases">
        <title>Chromosome-level genome of Tegillarca granosa.</title>
        <authorList>
            <person name="Kim J."/>
        </authorList>
    </citation>
    <scope>NUCLEOTIDE SEQUENCE [LARGE SCALE GENOMIC DNA]</scope>
    <source>
        <strain evidence="3">Teg-2019</strain>
        <tissue evidence="3">Adductor muscle</tissue>
    </source>
</reference>
<name>A0ABQ9EFG4_TEGGR</name>
<dbReference type="PROSITE" id="PS50835">
    <property type="entry name" value="IG_LIKE"/>
    <property type="match status" value="1"/>
</dbReference>
<dbReference type="Proteomes" id="UP001217089">
    <property type="component" value="Unassembled WGS sequence"/>
</dbReference>
<evidence type="ECO:0000256" key="1">
    <source>
        <dbReference type="SAM" id="Phobius"/>
    </source>
</evidence>
<dbReference type="SUPFAM" id="SSF48726">
    <property type="entry name" value="Immunoglobulin"/>
    <property type="match status" value="1"/>
</dbReference>
<feature type="transmembrane region" description="Helical" evidence="1">
    <location>
        <begin position="351"/>
        <end position="375"/>
    </location>
</feature>
<dbReference type="InterPro" id="IPR013783">
    <property type="entry name" value="Ig-like_fold"/>
</dbReference>
<comment type="caution">
    <text evidence="3">The sequence shown here is derived from an EMBL/GenBank/DDBJ whole genome shotgun (WGS) entry which is preliminary data.</text>
</comment>
<accession>A0ABQ9EFG4</accession>
<keyword evidence="1" id="KW-0812">Transmembrane</keyword>
<gene>
    <name evidence="3" type="ORF">KUTeg_017622</name>
</gene>
<dbReference type="Gene3D" id="2.60.40.10">
    <property type="entry name" value="Immunoglobulins"/>
    <property type="match status" value="1"/>
</dbReference>
<keyword evidence="1" id="KW-1133">Transmembrane helix</keyword>
<sequence>MPSTGSAVVLILNIAFIYGIGTILTGSNEVAFKGRSFTLTCKVTSGELDAVVFLNIDEIVAGVSYTNGECKHRESGTICLPGTCSCNGTSSYNWTVQNVPDSWHNTTLSCDSVYGGALSNTYILYVSVAVTEAQILPNVSVINQIAGNLIRFTCYSHPASRPKAIIRWYSDDKNGIRNEITEGITHQTYQNSNATARCFTLQTNTKTDIQYIAQRQQPMRLKPDSALQITTIPIGPMFQMNSTVHLTCQLNGGNPIANLTWSCETLDTSNITVDYSTNNSAVLVLTLFITSPDMDTQECACEGSHFVDDFKASQNVAIRLFKSTIHSDSSTSGNVNVETTAKNIYGTDDKLAAIIGGVIGAVVAIVIVVGLVVFIRRKKKPDSTKDFEEAGYVN</sequence>
<proteinExistence type="predicted"/>